<protein>
    <submittedName>
        <fullName evidence="1">Uncharacterized protein</fullName>
    </submittedName>
</protein>
<dbReference type="AlphaFoldDB" id="A0A0E9TQS4"/>
<dbReference type="EMBL" id="GBXM01053352">
    <property type="protein sequence ID" value="JAH55225.1"/>
    <property type="molecule type" value="Transcribed_RNA"/>
</dbReference>
<reference evidence="1" key="1">
    <citation type="submission" date="2014-11" db="EMBL/GenBank/DDBJ databases">
        <authorList>
            <person name="Amaro Gonzalez C."/>
        </authorList>
    </citation>
    <scope>NUCLEOTIDE SEQUENCE</scope>
</reference>
<accession>A0A0E9TQS4</accession>
<evidence type="ECO:0000313" key="1">
    <source>
        <dbReference type="EMBL" id="JAH55225.1"/>
    </source>
</evidence>
<organism evidence="1">
    <name type="scientific">Anguilla anguilla</name>
    <name type="common">European freshwater eel</name>
    <name type="synonym">Muraena anguilla</name>
    <dbReference type="NCBI Taxonomy" id="7936"/>
    <lineage>
        <taxon>Eukaryota</taxon>
        <taxon>Metazoa</taxon>
        <taxon>Chordata</taxon>
        <taxon>Craniata</taxon>
        <taxon>Vertebrata</taxon>
        <taxon>Euteleostomi</taxon>
        <taxon>Actinopterygii</taxon>
        <taxon>Neopterygii</taxon>
        <taxon>Teleostei</taxon>
        <taxon>Anguilliformes</taxon>
        <taxon>Anguillidae</taxon>
        <taxon>Anguilla</taxon>
    </lineage>
</organism>
<name>A0A0E9TQS4_ANGAN</name>
<proteinExistence type="predicted"/>
<reference evidence="1" key="2">
    <citation type="journal article" date="2015" name="Fish Shellfish Immunol.">
        <title>Early steps in the European eel (Anguilla anguilla)-Vibrio vulnificus interaction in the gills: Role of the RtxA13 toxin.</title>
        <authorList>
            <person name="Callol A."/>
            <person name="Pajuelo D."/>
            <person name="Ebbesson L."/>
            <person name="Teles M."/>
            <person name="MacKenzie S."/>
            <person name="Amaro C."/>
        </authorList>
    </citation>
    <scope>NUCLEOTIDE SEQUENCE</scope>
</reference>
<sequence>MFFLNSLHRFIQNVTICANPGHMGRAVPETWGFLFSARAFEEM</sequence>